<evidence type="ECO:0000256" key="1">
    <source>
        <dbReference type="ARBA" id="ARBA00004173"/>
    </source>
</evidence>
<keyword evidence="4" id="KW-0809">Transit peptide</keyword>
<dbReference type="Gene3D" id="3.60.160.10">
    <property type="entry name" value="Mitochondrial biogenesis AIM24"/>
    <property type="match status" value="1"/>
</dbReference>
<dbReference type="Pfam" id="PF01987">
    <property type="entry name" value="AIM24"/>
    <property type="match status" value="1"/>
</dbReference>
<dbReference type="AlphaFoldDB" id="A0A4U0TX69"/>
<feature type="compositionally biased region" description="Polar residues" evidence="7">
    <location>
        <begin position="26"/>
        <end position="35"/>
    </location>
</feature>
<evidence type="ECO:0000256" key="5">
    <source>
        <dbReference type="ARBA" id="ARBA00023128"/>
    </source>
</evidence>
<comment type="subcellular location">
    <subcellularLocation>
        <location evidence="1 6">Mitochondrion</location>
    </subcellularLocation>
</comment>
<keyword evidence="9" id="KW-1185">Reference proteome</keyword>
<protein>
    <recommendedName>
        <fullName evidence="3 6">Altered inheritance of mitochondria protein 24, mitochondrial</fullName>
    </recommendedName>
</protein>
<keyword evidence="5 6" id="KW-0496">Mitochondrion</keyword>
<reference evidence="8 9" key="1">
    <citation type="submission" date="2017-03" db="EMBL/GenBank/DDBJ databases">
        <title>Genomes of endolithic fungi from Antarctica.</title>
        <authorList>
            <person name="Coleine C."/>
            <person name="Masonjones S."/>
            <person name="Stajich J.E."/>
        </authorList>
    </citation>
    <scope>NUCLEOTIDE SEQUENCE [LARGE SCALE GENOMIC DNA]</scope>
    <source>
        <strain evidence="8 9">CCFEE 6315</strain>
    </source>
</reference>
<dbReference type="OrthoDB" id="5295771at2759"/>
<dbReference type="SUPFAM" id="SSF51219">
    <property type="entry name" value="TRAP-like"/>
    <property type="match status" value="1"/>
</dbReference>
<gene>
    <name evidence="8" type="ORF">B0A50_05231</name>
</gene>
<sequence length="392" mass="42705">MRAQTASTPRNMIDTGHSNDDDDNNTARAASTLSKSSRRYVQISATPSSSAPVQQSVDATTPGAVDARFEVLGTPFSLLSASISASQNLYTRKGSLVGFQGKPENAVSTLSLLEPFRRAVFGIPFVYQKVSSTTPYTALIGTKSPMTSLVVVHLDGRLDWMIAQRNALLAWTGHTLSLSPRLNTSMSLANWGSTHATGRGLLALSGKGLIHQITLKTSEEYVVHPSNVIAYNIMQYPPQPYRFKANSMRLQIPALTTWLPDTRLFRIMRESAVWSFLRNAAFTLRTWSRRVIWGDRLFLHFRGPAQILVQSRSAALTDALTTRDINEIADSPAGAVPAALHQQPARVDAVKPGEGATSSAAAKTSLSYASVDRGNVKFEGSGEEKEKEKEKV</sequence>
<proteinExistence type="inferred from homology"/>
<dbReference type="GO" id="GO:0007007">
    <property type="term" value="P:inner mitochondrial membrane organization"/>
    <property type="evidence" value="ECO:0007669"/>
    <property type="project" value="TreeGrafter"/>
</dbReference>
<dbReference type="Proteomes" id="UP000308549">
    <property type="component" value="Unassembled WGS sequence"/>
</dbReference>
<evidence type="ECO:0000256" key="6">
    <source>
        <dbReference type="RuleBase" id="RU363045"/>
    </source>
</evidence>
<dbReference type="EMBL" id="NAJL01000025">
    <property type="protein sequence ID" value="TKA27040.1"/>
    <property type="molecule type" value="Genomic_DNA"/>
</dbReference>
<evidence type="ECO:0000313" key="8">
    <source>
        <dbReference type="EMBL" id="TKA27040.1"/>
    </source>
</evidence>
<evidence type="ECO:0000256" key="4">
    <source>
        <dbReference type="ARBA" id="ARBA00022946"/>
    </source>
</evidence>
<dbReference type="PANTHER" id="PTHR36959:SF2">
    <property type="entry name" value="ALTERED INHERITANCE OF MITOCHONDRIA PROTEIN 24, MITOCHONDRIAL"/>
    <property type="match status" value="1"/>
</dbReference>
<evidence type="ECO:0000256" key="3">
    <source>
        <dbReference type="ARBA" id="ARBA00013287"/>
    </source>
</evidence>
<evidence type="ECO:0000256" key="2">
    <source>
        <dbReference type="ARBA" id="ARBA00009322"/>
    </source>
</evidence>
<dbReference type="InterPro" id="IPR036983">
    <property type="entry name" value="AIM24_sf"/>
</dbReference>
<evidence type="ECO:0000256" key="7">
    <source>
        <dbReference type="SAM" id="MobiDB-lite"/>
    </source>
</evidence>
<accession>A0A4U0TX69</accession>
<comment type="caution">
    <text evidence="8">The sequence shown here is derived from an EMBL/GenBank/DDBJ whole genome shotgun (WGS) entry which is preliminary data.</text>
</comment>
<evidence type="ECO:0000313" key="9">
    <source>
        <dbReference type="Proteomes" id="UP000308549"/>
    </source>
</evidence>
<comment type="similarity">
    <text evidence="2 6">Belongs to the AIM24 family.</text>
</comment>
<name>A0A4U0TX69_9PEZI</name>
<dbReference type="InterPro" id="IPR016031">
    <property type="entry name" value="Trp_RNA-bd_attenuator-like_dom"/>
</dbReference>
<dbReference type="GO" id="GO:0005743">
    <property type="term" value="C:mitochondrial inner membrane"/>
    <property type="evidence" value="ECO:0007669"/>
    <property type="project" value="TreeGrafter"/>
</dbReference>
<feature type="region of interest" description="Disordered" evidence="7">
    <location>
        <begin position="1"/>
        <end position="38"/>
    </location>
</feature>
<feature type="compositionally biased region" description="Polar residues" evidence="7">
    <location>
        <begin position="1"/>
        <end position="10"/>
    </location>
</feature>
<dbReference type="InterPro" id="IPR002838">
    <property type="entry name" value="AIM24"/>
</dbReference>
<dbReference type="PANTHER" id="PTHR36959">
    <property type="entry name" value="ALTERED INHERITANCE OF MITOCHONDRIA PROTEIN 24, MITOCHONDRIAL"/>
    <property type="match status" value="1"/>
</dbReference>
<organism evidence="8 9">
    <name type="scientific">Salinomyces thailandicus</name>
    <dbReference type="NCBI Taxonomy" id="706561"/>
    <lineage>
        <taxon>Eukaryota</taxon>
        <taxon>Fungi</taxon>
        <taxon>Dikarya</taxon>
        <taxon>Ascomycota</taxon>
        <taxon>Pezizomycotina</taxon>
        <taxon>Dothideomycetes</taxon>
        <taxon>Dothideomycetidae</taxon>
        <taxon>Mycosphaerellales</taxon>
        <taxon>Teratosphaeriaceae</taxon>
        <taxon>Salinomyces</taxon>
    </lineage>
</organism>